<accession>A0ABY9D6P6</accession>
<dbReference type="InterPro" id="IPR045087">
    <property type="entry name" value="Cu-oxidase_fam"/>
</dbReference>
<evidence type="ECO:0000259" key="5">
    <source>
        <dbReference type="Pfam" id="PF07732"/>
    </source>
</evidence>
<keyword evidence="2" id="KW-0240">DNA-directed RNA polymerase</keyword>
<dbReference type="Proteomes" id="UP001227230">
    <property type="component" value="Chromosome 14"/>
</dbReference>
<dbReference type="InterPro" id="IPR011707">
    <property type="entry name" value="Cu-oxidase-like_N"/>
</dbReference>
<keyword evidence="3" id="KW-0804">Transcription</keyword>
<evidence type="ECO:0000313" key="7">
    <source>
        <dbReference type="Proteomes" id="UP001227230"/>
    </source>
</evidence>
<evidence type="ECO:0000313" key="6">
    <source>
        <dbReference type="EMBL" id="WKA03042.1"/>
    </source>
</evidence>
<dbReference type="Gene3D" id="2.60.40.420">
    <property type="entry name" value="Cupredoxins - blue copper proteins"/>
    <property type="match status" value="1"/>
</dbReference>
<feature type="domain" description="Plastocyanin-like" evidence="5">
    <location>
        <begin position="63"/>
        <end position="128"/>
    </location>
</feature>
<evidence type="ECO:0000256" key="4">
    <source>
        <dbReference type="SAM" id="Phobius"/>
    </source>
</evidence>
<reference evidence="6 7" key="1">
    <citation type="journal article" date="2023" name="Hortic Res">
        <title>The complete reference genome for grapevine (Vitis vinifera L.) genetics and breeding.</title>
        <authorList>
            <person name="Shi X."/>
            <person name="Cao S."/>
            <person name="Wang X."/>
            <person name="Huang S."/>
            <person name="Wang Y."/>
            <person name="Liu Z."/>
            <person name="Liu W."/>
            <person name="Leng X."/>
            <person name="Peng Y."/>
            <person name="Wang N."/>
            <person name="Wang Y."/>
            <person name="Ma Z."/>
            <person name="Xu X."/>
            <person name="Zhang F."/>
            <person name="Xue H."/>
            <person name="Zhong H."/>
            <person name="Wang Y."/>
            <person name="Zhang K."/>
            <person name="Velt A."/>
            <person name="Avia K."/>
            <person name="Holtgrawe D."/>
            <person name="Grimplet J."/>
            <person name="Matus J.T."/>
            <person name="Ware D."/>
            <person name="Wu X."/>
            <person name="Wang H."/>
            <person name="Liu C."/>
            <person name="Fang Y."/>
            <person name="Rustenholz C."/>
            <person name="Cheng Z."/>
            <person name="Xiao H."/>
            <person name="Zhou Y."/>
        </authorList>
    </citation>
    <scope>NUCLEOTIDE SEQUENCE [LARGE SCALE GENOMIC DNA]</scope>
    <source>
        <strain evidence="7">cv. Pinot noir / PN40024</strain>
        <tissue evidence="6">Leaf</tissue>
    </source>
</reference>
<dbReference type="SUPFAM" id="SSF49503">
    <property type="entry name" value="Cupredoxins"/>
    <property type="match status" value="1"/>
</dbReference>
<dbReference type="Gene3D" id="3.30.1490.120">
    <property type="entry name" value="RNA polymerase Rpb7-like, N-terminal domain"/>
    <property type="match status" value="1"/>
</dbReference>
<comment type="similarity">
    <text evidence="1">Belongs to the multicopper oxidase family.</text>
</comment>
<sequence>MFFLSLIEHTLRLSPHLLDLPLSEAIKGELESLFLDKVEFRLVMFGLFVKDIITAKLKRIGRQWLKKLCSTKSMLTVNESFPGPVIRIHKGNKVYVNVQNEGDYGVTKKEETVRHGVKQTRNPWSEGPFLFLTYFNYFYSFFLLFDENRFKK</sequence>
<keyword evidence="7" id="KW-1185">Reference proteome</keyword>
<organism evidence="6 7">
    <name type="scientific">Vitis vinifera</name>
    <name type="common">Grape</name>
    <dbReference type="NCBI Taxonomy" id="29760"/>
    <lineage>
        <taxon>Eukaryota</taxon>
        <taxon>Viridiplantae</taxon>
        <taxon>Streptophyta</taxon>
        <taxon>Embryophyta</taxon>
        <taxon>Tracheophyta</taxon>
        <taxon>Spermatophyta</taxon>
        <taxon>Magnoliopsida</taxon>
        <taxon>eudicotyledons</taxon>
        <taxon>Gunneridae</taxon>
        <taxon>Pentapetalae</taxon>
        <taxon>rosids</taxon>
        <taxon>Vitales</taxon>
        <taxon>Vitaceae</taxon>
        <taxon>Viteae</taxon>
        <taxon>Vitis</taxon>
    </lineage>
</organism>
<dbReference type="InterPro" id="IPR036898">
    <property type="entry name" value="RNA_pol_Rpb7-like_N_sf"/>
</dbReference>
<dbReference type="PANTHER" id="PTHR11709">
    <property type="entry name" value="MULTI-COPPER OXIDASE"/>
    <property type="match status" value="1"/>
</dbReference>
<keyword evidence="4" id="KW-0472">Membrane</keyword>
<evidence type="ECO:0000256" key="3">
    <source>
        <dbReference type="ARBA" id="ARBA00023163"/>
    </source>
</evidence>
<dbReference type="InterPro" id="IPR008972">
    <property type="entry name" value="Cupredoxin"/>
</dbReference>
<dbReference type="Pfam" id="PF07732">
    <property type="entry name" value="Cu-oxidase_3"/>
    <property type="match status" value="1"/>
</dbReference>
<name>A0ABY9D6P6_VITVI</name>
<evidence type="ECO:0000256" key="1">
    <source>
        <dbReference type="ARBA" id="ARBA00010609"/>
    </source>
</evidence>
<feature type="transmembrane region" description="Helical" evidence="4">
    <location>
        <begin position="127"/>
        <end position="145"/>
    </location>
</feature>
<keyword evidence="4" id="KW-0812">Transmembrane</keyword>
<keyword evidence="4" id="KW-1133">Transmembrane helix</keyword>
<dbReference type="EMBL" id="CP126661">
    <property type="protein sequence ID" value="WKA03042.1"/>
    <property type="molecule type" value="Genomic_DNA"/>
</dbReference>
<evidence type="ECO:0000256" key="2">
    <source>
        <dbReference type="ARBA" id="ARBA00022478"/>
    </source>
</evidence>
<proteinExistence type="inferred from homology"/>
<protein>
    <recommendedName>
        <fullName evidence="5">Plastocyanin-like domain-containing protein</fullName>
    </recommendedName>
</protein>
<gene>
    <name evidence="6" type="ORF">VitviT2T_021179</name>
</gene>
<dbReference type="PANTHER" id="PTHR11709:SF261">
    <property type="entry name" value="LACCASE"/>
    <property type="match status" value="1"/>
</dbReference>